<reference evidence="10" key="1">
    <citation type="submission" date="2025-08" db="UniProtKB">
        <authorList>
            <consortium name="RefSeq"/>
        </authorList>
    </citation>
    <scope>IDENTIFICATION</scope>
</reference>
<dbReference type="PROSITE" id="PS00134">
    <property type="entry name" value="TRYPSIN_HIS"/>
    <property type="match status" value="1"/>
</dbReference>
<dbReference type="Gene3D" id="2.40.10.10">
    <property type="entry name" value="Trypsin-like serine proteases"/>
    <property type="match status" value="1"/>
</dbReference>
<dbReference type="InterPro" id="IPR009003">
    <property type="entry name" value="Peptidase_S1_PA"/>
</dbReference>
<sequence>MASVQRYWKDGGVYSHACGGSLITTTAVLSATHCYARNHNAIEHRVRLGSSLHETGGSHIAVSRFILHPEFVTILWLNDVAIIRLATSAPLSNRIQVARIAGPNYPLPDDLRVYVAGWGAMRSNRPAGSRILRHTYVRIINQEICTERYAQLQAQPGMEDMALVTPEMFCAGLLDIGGQDACQGDSGGPVVHEANVIVGVTSWGYECAHPRYPGVYVRVPSYTQWIVDNAVA</sequence>
<dbReference type="InterPro" id="IPR033116">
    <property type="entry name" value="TRYPSIN_SER"/>
</dbReference>
<evidence type="ECO:0000313" key="9">
    <source>
        <dbReference type="Proteomes" id="UP001652582"/>
    </source>
</evidence>
<dbReference type="SUPFAM" id="SSF50494">
    <property type="entry name" value="Trypsin-like serine proteases"/>
    <property type="match status" value="1"/>
</dbReference>
<dbReference type="PANTHER" id="PTHR24264">
    <property type="entry name" value="TRYPSIN-RELATED"/>
    <property type="match status" value="1"/>
</dbReference>
<dbReference type="GeneID" id="112050609"/>
<dbReference type="AlphaFoldDB" id="A0A6J1NAA6"/>
<dbReference type="PROSITE" id="PS50240">
    <property type="entry name" value="TRYPSIN_DOM"/>
    <property type="match status" value="1"/>
</dbReference>
<evidence type="ECO:0000256" key="4">
    <source>
        <dbReference type="ARBA" id="ARBA00022801"/>
    </source>
</evidence>
<proteinExistence type="predicted"/>
<dbReference type="InterPro" id="IPR018114">
    <property type="entry name" value="TRYPSIN_HIS"/>
</dbReference>
<evidence type="ECO:0000256" key="6">
    <source>
        <dbReference type="ARBA" id="ARBA00023157"/>
    </source>
</evidence>
<dbReference type="GO" id="GO:0004252">
    <property type="term" value="F:serine-type endopeptidase activity"/>
    <property type="evidence" value="ECO:0007669"/>
    <property type="project" value="InterPro"/>
</dbReference>
<dbReference type="InterPro" id="IPR050127">
    <property type="entry name" value="Serine_Proteases_S1"/>
</dbReference>
<dbReference type="InterPro" id="IPR001314">
    <property type="entry name" value="Peptidase_S1A"/>
</dbReference>
<dbReference type="SMART" id="SM00020">
    <property type="entry name" value="Tryp_SPc"/>
    <property type="match status" value="1"/>
</dbReference>
<dbReference type="InterPro" id="IPR001254">
    <property type="entry name" value="Trypsin_dom"/>
</dbReference>
<gene>
    <name evidence="10" type="primary">LOC112050609</name>
</gene>
<evidence type="ECO:0000256" key="2">
    <source>
        <dbReference type="ARBA" id="ARBA00022525"/>
    </source>
</evidence>
<comment type="subcellular location">
    <subcellularLocation>
        <location evidence="1">Secreted</location>
    </subcellularLocation>
</comment>
<dbReference type="GO" id="GO:0005615">
    <property type="term" value="C:extracellular space"/>
    <property type="evidence" value="ECO:0007669"/>
    <property type="project" value="TreeGrafter"/>
</dbReference>
<dbReference type="CDD" id="cd00190">
    <property type="entry name" value="Tryp_SPc"/>
    <property type="match status" value="1"/>
</dbReference>
<dbReference type="InterPro" id="IPR043504">
    <property type="entry name" value="Peptidase_S1_PA_chymotrypsin"/>
</dbReference>
<keyword evidence="2" id="KW-0964">Secreted</keyword>
<name>A0A6J1NAA6_BICAN</name>
<dbReference type="OrthoDB" id="9425590at2759"/>
<feature type="domain" description="Peptidase S1" evidence="8">
    <location>
        <begin position="1"/>
        <end position="231"/>
    </location>
</feature>
<evidence type="ECO:0000256" key="1">
    <source>
        <dbReference type="ARBA" id="ARBA00004613"/>
    </source>
</evidence>
<protein>
    <submittedName>
        <fullName evidence="10">Trypsin CFT-1-like</fullName>
    </submittedName>
</protein>
<evidence type="ECO:0000313" key="10">
    <source>
        <dbReference type="RefSeq" id="XP_023944670.2"/>
    </source>
</evidence>
<evidence type="ECO:0000256" key="3">
    <source>
        <dbReference type="ARBA" id="ARBA00022670"/>
    </source>
</evidence>
<dbReference type="Pfam" id="PF00089">
    <property type="entry name" value="Trypsin"/>
    <property type="match status" value="1"/>
</dbReference>
<accession>A0A6J1NAA6</accession>
<evidence type="ECO:0000259" key="8">
    <source>
        <dbReference type="PROSITE" id="PS50240"/>
    </source>
</evidence>
<dbReference type="PRINTS" id="PR00722">
    <property type="entry name" value="CHYMOTRYPSIN"/>
</dbReference>
<keyword evidence="4 7" id="KW-0378">Hydrolase</keyword>
<organism evidence="9 10">
    <name type="scientific">Bicyclus anynana</name>
    <name type="common">Squinting bush brown butterfly</name>
    <dbReference type="NCBI Taxonomy" id="110368"/>
    <lineage>
        <taxon>Eukaryota</taxon>
        <taxon>Metazoa</taxon>
        <taxon>Ecdysozoa</taxon>
        <taxon>Arthropoda</taxon>
        <taxon>Hexapoda</taxon>
        <taxon>Insecta</taxon>
        <taxon>Pterygota</taxon>
        <taxon>Neoptera</taxon>
        <taxon>Endopterygota</taxon>
        <taxon>Lepidoptera</taxon>
        <taxon>Glossata</taxon>
        <taxon>Ditrysia</taxon>
        <taxon>Papilionoidea</taxon>
        <taxon>Nymphalidae</taxon>
        <taxon>Satyrinae</taxon>
        <taxon>Satyrini</taxon>
        <taxon>Mycalesina</taxon>
        <taxon>Bicyclus</taxon>
    </lineage>
</organism>
<evidence type="ECO:0000256" key="7">
    <source>
        <dbReference type="RuleBase" id="RU363034"/>
    </source>
</evidence>
<keyword evidence="5 7" id="KW-0720">Serine protease</keyword>
<dbReference type="PANTHER" id="PTHR24264:SF65">
    <property type="entry name" value="SRCR DOMAIN-CONTAINING PROTEIN"/>
    <property type="match status" value="1"/>
</dbReference>
<dbReference type="KEGG" id="bany:112050609"/>
<dbReference type="RefSeq" id="XP_023944670.2">
    <property type="nucleotide sequence ID" value="XM_024088902.2"/>
</dbReference>
<evidence type="ECO:0000256" key="5">
    <source>
        <dbReference type="ARBA" id="ARBA00022825"/>
    </source>
</evidence>
<keyword evidence="6" id="KW-1015">Disulfide bond</keyword>
<keyword evidence="9" id="KW-1185">Reference proteome</keyword>
<dbReference type="PROSITE" id="PS00135">
    <property type="entry name" value="TRYPSIN_SER"/>
    <property type="match status" value="1"/>
</dbReference>
<keyword evidence="3 7" id="KW-0645">Protease</keyword>
<dbReference type="GO" id="GO:0006508">
    <property type="term" value="P:proteolysis"/>
    <property type="evidence" value="ECO:0007669"/>
    <property type="project" value="UniProtKB-KW"/>
</dbReference>
<dbReference type="Proteomes" id="UP001652582">
    <property type="component" value="Chromosome 9"/>
</dbReference>